<dbReference type="Gene3D" id="3.30.70.3570">
    <property type="entry name" value="MvaI/BcnI restriction endonuclease, recognition domain"/>
    <property type="match status" value="1"/>
</dbReference>
<dbReference type="Pfam" id="PF15515">
    <property type="entry name" value="MvaI_BcnI"/>
    <property type="match status" value="1"/>
</dbReference>
<comment type="caution">
    <text evidence="2">The sequence shown here is derived from an EMBL/GenBank/DDBJ whole genome shotgun (WGS) entry which is preliminary data.</text>
</comment>
<evidence type="ECO:0000313" key="3">
    <source>
        <dbReference type="Proteomes" id="UP001226389"/>
    </source>
</evidence>
<dbReference type="EMBL" id="JAUSSY010000003">
    <property type="protein sequence ID" value="MDQ0117937.1"/>
    <property type="molecule type" value="Genomic_DNA"/>
</dbReference>
<dbReference type="Proteomes" id="UP001226389">
    <property type="component" value="Unassembled WGS sequence"/>
</dbReference>
<protein>
    <recommendedName>
        <fullName evidence="1">MvaI/BcnI restriction endonuclease domain-containing protein</fullName>
    </recommendedName>
</protein>
<keyword evidence="3" id="KW-1185">Reference proteome</keyword>
<dbReference type="InterPro" id="IPR043004">
    <property type="entry name" value="MvaI_BcnI_cat"/>
</dbReference>
<dbReference type="Gene3D" id="3.40.210.20">
    <property type="entry name" value="MvaI/BcnI restriction endonuclease, catalytic domain"/>
    <property type="match status" value="1"/>
</dbReference>
<accession>A0ABT9UE61</accession>
<proteinExistence type="predicted"/>
<dbReference type="CDD" id="cd22347">
    <property type="entry name" value="PDDEXK_nuclease"/>
    <property type="match status" value="1"/>
</dbReference>
<dbReference type="InterPro" id="IPR029127">
    <property type="entry name" value="MvaI_BcnI"/>
</dbReference>
<gene>
    <name evidence="2" type="ORF">J2T22_001110</name>
</gene>
<sequence>MRELSDFEVENIGYLTRYGLDYGLLEPTSTGLGKSIMDATADYRAFLHRQCIHDFDAQGQGVEEKHTVPATVITADGDGMRADASLYRPRTKEGDPRVWFSKLNRYCDAGDILVSLWAKGRIWVLNATRVRFNEVAVSSSIYRDLLRPLVSERESVFEELLGMLSSLSARGFIPAIKHGDTAVGHLLETELGIEANSRKIPDYKGVELKASRARATSSQTMFARVPDWKISNLKSSREILENFGYERGDDFKLYCTVSSQRFNSQGLKLLVDEKAGLLHEVSNRPEVGRAVTWRIDDLQDALSSKHADTFWIDAVSRREGGTEFIHFRSVKQTTKPIVQQVAPMLAAGTITMDHLIKRTAVKVSEKGPLFKINKKHFDDLFPDPIFHDLQRGML</sequence>
<feature type="domain" description="MvaI/BcnI restriction endonuclease" evidence="1">
    <location>
        <begin position="162"/>
        <end position="381"/>
    </location>
</feature>
<name>A0ABT9UE61_9MICC</name>
<dbReference type="RefSeq" id="WP_307488679.1">
    <property type="nucleotide sequence ID" value="NZ_JAUSSY010000003.1"/>
</dbReference>
<evidence type="ECO:0000259" key="1">
    <source>
        <dbReference type="Pfam" id="PF15515"/>
    </source>
</evidence>
<reference evidence="2 3" key="1">
    <citation type="submission" date="2023-07" db="EMBL/GenBank/DDBJ databases">
        <title>Sorghum-associated microbial communities from plants grown in Nebraska, USA.</title>
        <authorList>
            <person name="Schachtman D."/>
        </authorList>
    </citation>
    <scope>NUCLEOTIDE SEQUENCE [LARGE SCALE GENOMIC DNA]</scope>
    <source>
        <strain evidence="2 3">DS994</strain>
    </source>
</reference>
<dbReference type="InterPro" id="IPR043005">
    <property type="entry name" value="MvaI_BcnI_rec"/>
</dbReference>
<evidence type="ECO:0000313" key="2">
    <source>
        <dbReference type="EMBL" id="MDQ0117937.1"/>
    </source>
</evidence>
<organism evidence="2 3">
    <name type="scientific">Pseudarthrobacter defluvii</name>
    <dbReference type="NCBI Taxonomy" id="410837"/>
    <lineage>
        <taxon>Bacteria</taxon>
        <taxon>Bacillati</taxon>
        <taxon>Actinomycetota</taxon>
        <taxon>Actinomycetes</taxon>
        <taxon>Micrococcales</taxon>
        <taxon>Micrococcaceae</taxon>
        <taxon>Pseudarthrobacter</taxon>
    </lineage>
</organism>